<dbReference type="PROSITE" id="PS50109">
    <property type="entry name" value="HIS_KIN"/>
    <property type="match status" value="1"/>
</dbReference>
<dbReference type="Proteomes" id="UP000064893">
    <property type="component" value="Chromosome"/>
</dbReference>
<evidence type="ECO:0000256" key="5">
    <source>
        <dbReference type="SAM" id="Coils"/>
    </source>
</evidence>
<sequence length="376" mass="42258">MAAKVLVVDDNPSNIQLIANILDGQGFTIEVATSGKDALELLEAYNFDLILLDIMMPELNGYDTCRKIHALPLNSNIPVIFLTAKADDESITKGFEAGGVDYITKPFNSDELIARVKTHVQLKQTQEDLEARVKERTEQLSKANAELKKANVELQKLDDAKNEFINIISHEIRTPLNGIMGPLQLMNLDLGKDKMPLRMKLLNDSVNRLEQFAYRMILISELRTGRYHFRNEVFLLRDIVEEVTVNSADEINQKKLIIEKDFESSMDLHTDRNLFLMMLENVLTNSIRLSREAGKIKIVCSKSGEYFSIAIEDESGGFSEKARQTLMKPFAPGTPFVNNNMGIGLYLTNLIVKELNGTLSIKNTEHGAIVSIAIKI</sequence>
<dbReference type="OrthoDB" id="9781208at2"/>
<dbReference type="PANTHER" id="PTHR43547">
    <property type="entry name" value="TWO-COMPONENT HISTIDINE KINASE"/>
    <property type="match status" value="1"/>
</dbReference>
<comment type="catalytic activity">
    <reaction evidence="1">
        <text>ATP + protein L-histidine = ADP + protein N-phospho-L-histidine.</text>
        <dbReference type="EC" id="2.7.13.3"/>
    </reaction>
</comment>
<dbReference type="PROSITE" id="PS50110">
    <property type="entry name" value="RESPONSE_REGULATORY"/>
    <property type="match status" value="1"/>
</dbReference>
<dbReference type="Pfam" id="PF02518">
    <property type="entry name" value="HATPase_c"/>
    <property type="match status" value="1"/>
</dbReference>
<evidence type="ECO:0000256" key="4">
    <source>
        <dbReference type="PROSITE-ProRule" id="PRU00169"/>
    </source>
</evidence>
<dbReference type="SMART" id="SM00388">
    <property type="entry name" value="HisKA"/>
    <property type="match status" value="1"/>
</dbReference>
<evidence type="ECO:0000256" key="3">
    <source>
        <dbReference type="ARBA" id="ARBA00022553"/>
    </source>
</evidence>
<dbReference type="Pfam" id="PF00072">
    <property type="entry name" value="Response_reg"/>
    <property type="match status" value="1"/>
</dbReference>
<evidence type="ECO:0000256" key="2">
    <source>
        <dbReference type="ARBA" id="ARBA00012438"/>
    </source>
</evidence>
<dbReference type="PANTHER" id="PTHR43547:SF2">
    <property type="entry name" value="HYBRID SIGNAL TRANSDUCTION HISTIDINE KINASE C"/>
    <property type="match status" value="1"/>
</dbReference>
<protein>
    <recommendedName>
        <fullName evidence="2">histidine kinase</fullName>
        <ecNumber evidence="2">2.7.13.3</ecNumber>
    </recommendedName>
</protein>
<dbReference type="SUPFAM" id="SSF47384">
    <property type="entry name" value="Homodimeric domain of signal transducing histidine kinase"/>
    <property type="match status" value="1"/>
</dbReference>
<evidence type="ECO:0000256" key="1">
    <source>
        <dbReference type="ARBA" id="ARBA00000085"/>
    </source>
</evidence>
<reference evidence="8 9" key="1">
    <citation type="submission" date="2015-11" db="EMBL/GenBank/DDBJ databases">
        <title>Description and complete genome sequence of a novel strain predominating in hypersaline microbial mats and representing a new family of the Bacteriodetes phylum.</title>
        <authorList>
            <person name="Spring S."/>
            <person name="Bunk B."/>
            <person name="Sproer C."/>
            <person name="Klenk H.-P."/>
        </authorList>
    </citation>
    <scope>NUCLEOTIDE SEQUENCE [LARGE SCALE GENOMIC DNA]</scope>
    <source>
        <strain evidence="8 9">L21-Spi-D4</strain>
    </source>
</reference>
<keyword evidence="9" id="KW-1185">Reference proteome</keyword>
<dbReference type="SUPFAM" id="SSF55874">
    <property type="entry name" value="ATPase domain of HSP90 chaperone/DNA topoisomerase II/histidine kinase"/>
    <property type="match status" value="1"/>
</dbReference>
<name>A0A0S2HWB0_9BACT</name>
<dbReference type="CDD" id="cd19920">
    <property type="entry name" value="REC_PA4781-like"/>
    <property type="match status" value="1"/>
</dbReference>
<gene>
    <name evidence="8" type="primary">mtrA</name>
    <name evidence="8" type="ORF">L21SP5_00651</name>
</gene>
<evidence type="ECO:0000313" key="9">
    <source>
        <dbReference type="Proteomes" id="UP000064893"/>
    </source>
</evidence>
<dbReference type="SMART" id="SM00448">
    <property type="entry name" value="REC"/>
    <property type="match status" value="1"/>
</dbReference>
<dbReference type="SMART" id="SM00387">
    <property type="entry name" value="HATPase_c"/>
    <property type="match status" value="1"/>
</dbReference>
<dbReference type="InterPro" id="IPR001789">
    <property type="entry name" value="Sig_transdc_resp-reg_receiver"/>
</dbReference>
<dbReference type="EMBL" id="CP013118">
    <property type="protein sequence ID" value="ALO14323.1"/>
    <property type="molecule type" value="Genomic_DNA"/>
</dbReference>
<dbReference type="Gene3D" id="3.30.565.10">
    <property type="entry name" value="Histidine kinase-like ATPase, C-terminal domain"/>
    <property type="match status" value="1"/>
</dbReference>
<dbReference type="Gene3D" id="3.40.50.2300">
    <property type="match status" value="1"/>
</dbReference>
<feature type="domain" description="Histidine kinase" evidence="6">
    <location>
        <begin position="167"/>
        <end position="376"/>
    </location>
</feature>
<keyword evidence="5" id="KW-0175">Coiled coil</keyword>
<keyword evidence="3 4" id="KW-0597">Phosphoprotein</keyword>
<dbReference type="Gene3D" id="1.10.287.130">
    <property type="match status" value="1"/>
</dbReference>
<dbReference type="InterPro" id="IPR011006">
    <property type="entry name" value="CheY-like_superfamily"/>
</dbReference>
<dbReference type="SUPFAM" id="SSF52172">
    <property type="entry name" value="CheY-like"/>
    <property type="match status" value="1"/>
</dbReference>
<evidence type="ECO:0000259" key="7">
    <source>
        <dbReference type="PROSITE" id="PS50110"/>
    </source>
</evidence>
<dbReference type="RefSeq" id="WP_057951878.1">
    <property type="nucleotide sequence ID" value="NZ_CP013118.1"/>
</dbReference>
<dbReference type="CDD" id="cd00082">
    <property type="entry name" value="HisKA"/>
    <property type="match status" value="1"/>
</dbReference>
<dbReference type="GO" id="GO:0003677">
    <property type="term" value="F:DNA binding"/>
    <property type="evidence" value="ECO:0007669"/>
    <property type="project" value="UniProtKB-KW"/>
</dbReference>
<dbReference type="InterPro" id="IPR005467">
    <property type="entry name" value="His_kinase_dom"/>
</dbReference>
<proteinExistence type="predicted"/>
<dbReference type="EC" id="2.7.13.3" evidence="2"/>
<feature type="modified residue" description="4-aspartylphosphate" evidence="4">
    <location>
        <position position="53"/>
    </location>
</feature>
<evidence type="ECO:0000259" key="6">
    <source>
        <dbReference type="PROSITE" id="PS50109"/>
    </source>
</evidence>
<dbReference type="GO" id="GO:0000155">
    <property type="term" value="F:phosphorelay sensor kinase activity"/>
    <property type="evidence" value="ECO:0007669"/>
    <property type="project" value="InterPro"/>
</dbReference>
<feature type="domain" description="Response regulatory" evidence="7">
    <location>
        <begin position="4"/>
        <end position="120"/>
    </location>
</feature>
<keyword evidence="8" id="KW-0238">DNA-binding</keyword>
<dbReference type="InterPro" id="IPR036890">
    <property type="entry name" value="HATPase_C_sf"/>
</dbReference>
<organism evidence="8 9">
    <name type="scientific">Salinivirga cyanobacteriivorans</name>
    <dbReference type="NCBI Taxonomy" id="1307839"/>
    <lineage>
        <taxon>Bacteria</taxon>
        <taxon>Pseudomonadati</taxon>
        <taxon>Bacteroidota</taxon>
        <taxon>Bacteroidia</taxon>
        <taxon>Bacteroidales</taxon>
        <taxon>Salinivirgaceae</taxon>
        <taxon>Salinivirga</taxon>
    </lineage>
</organism>
<dbReference type="InterPro" id="IPR003661">
    <property type="entry name" value="HisK_dim/P_dom"/>
</dbReference>
<dbReference type="STRING" id="1307839.L21SP5_00651"/>
<feature type="coiled-coil region" evidence="5">
    <location>
        <begin position="119"/>
        <end position="167"/>
    </location>
</feature>
<dbReference type="InterPro" id="IPR003594">
    <property type="entry name" value="HATPase_dom"/>
</dbReference>
<dbReference type="Pfam" id="PF00512">
    <property type="entry name" value="HisKA"/>
    <property type="match status" value="1"/>
</dbReference>
<dbReference type="AlphaFoldDB" id="A0A0S2HWB0"/>
<dbReference type="InterPro" id="IPR036097">
    <property type="entry name" value="HisK_dim/P_sf"/>
</dbReference>
<dbReference type="KEGG" id="blq:L21SP5_00651"/>
<evidence type="ECO:0000313" key="8">
    <source>
        <dbReference type="EMBL" id="ALO14323.1"/>
    </source>
</evidence>
<accession>A0A0S2HWB0</accession>